<evidence type="ECO:0000256" key="7">
    <source>
        <dbReference type="ARBA" id="ARBA00022801"/>
    </source>
</evidence>
<keyword evidence="10" id="KW-0539">Nucleus</keyword>
<feature type="region of interest" description="Disordered" evidence="11">
    <location>
        <begin position="139"/>
        <end position="168"/>
    </location>
</feature>
<keyword evidence="6" id="KW-0547">Nucleotide-binding</keyword>
<evidence type="ECO:0000313" key="15">
    <source>
        <dbReference type="EMBL" id="TKY85090.1"/>
    </source>
</evidence>
<evidence type="ECO:0000256" key="2">
    <source>
        <dbReference type="ARBA" id="ARBA00004496"/>
    </source>
</evidence>
<feature type="compositionally biased region" description="Basic and acidic residues" evidence="11">
    <location>
        <begin position="151"/>
        <end position="160"/>
    </location>
</feature>
<feature type="compositionally biased region" description="Low complexity" evidence="11">
    <location>
        <begin position="529"/>
        <end position="543"/>
    </location>
</feature>
<dbReference type="GO" id="GO:0043139">
    <property type="term" value="F:5'-3' DNA helicase activity"/>
    <property type="evidence" value="ECO:0007669"/>
    <property type="project" value="TreeGrafter"/>
</dbReference>
<dbReference type="InterPro" id="IPR041679">
    <property type="entry name" value="DNA2/NAM7-like_C"/>
</dbReference>
<proteinExistence type="inferred from homology"/>
<evidence type="ECO:0000256" key="1">
    <source>
        <dbReference type="ARBA" id="ARBA00004123"/>
    </source>
</evidence>
<dbReference type="Pfam" id="PF13087">
    <property type="entry name" value="AAA_12"/>
    <property type="match status" value="1"/>
</dbReference>
<evidence type="ECO:0000256" key="9">
    <source>
        <dbReference type="ARBA" id="ARBA00022840"/>
    </source>
</evidence>
<dbReference type="GeneID" id="40729065"/>
<evidence type="ECO:0000256" key="3">
    <source>
        <dbReference type="ARBA" id="ARBA00007913"/>
    </source>
</evidence>
<feature type="domain" description="DNA2/NAM7 helicase-like C-terminal" evidence="13">
    <location>
        <begin position="603"/>
        <end position="841"/>
    </location>
</feature>
<protein>
    <recommendedName>
        <fullName evidence="4">DNA helicase</fullName>
        <ecNumber evidence="4">3.6.4.12</ecNumber>
    </recommendedName>
</protein>
<evidence type="ECO:0000256" key="11">
    <source>
        <dbReference type="SAM" id="MobiDB-lite"/>
    </source>
</evidence>
<dbReference type="Gene3D" id="3.40.50.300">
    <property type="entry name" value="P-loop containing nucleotide triphosphate hydrolases"/>
    <property type="match status" value="2"/>
</dbReference>
<keyword evidence="7" id="KW-0378">Hydrolase</keyword>
<reference evidence="15 16" key="1">
    <citation type="submission" date="2019-05" db="EMBL/GenBank/DDBJ databases">
        <title>Sporisorium graminicola CBS 10092 draft sequencing and annotation.</title>
        <authorList>
            <person name="Solano-Gonzalez S."/>
            <person name="Caddick M.X."/>
            <person name="Darby A."/>
        </authorList>
    </citation>
    <scope>NUCLEOTIDE SEQUENCE [LARGE SCALE GENOMIC DNA]</scope>
    <source>
        <strain evidence="15 16">CBS 10092</strain>
    </source>
</reference>
<evidence type="ECO:0000259" key="14">
    <source>
        <dbReference type="Pfam" id="PF21138"/>
    </source>
</evidence>
<dbReference type="KEGG" id="sgra:EX895_006170"/>
<dbReference type="GO" id="GO:0003723">
    <property type="term" value="F:RNA binding"/>
    <property type="evidence" value="ECO:0007669"/>
    <property type="project" value="InterPro"/>
</dbReference>
<dbReference type="PANTHER" id="PTHR43788">
    <property type="entry name" value="DNA2/NAM7 HELICASE FAMILY MEMBER"/>
    <property type="match status" value="1"/>
</dbReference>
<feature type="compositionally biased region" description="Acidic residues" evidence="11">
    <location>
        <begin position="564"/>
        <end position="575"/>
    </location>
</feature>
<evidence type="ECO:0000256" key="8">
    <source>
        <dbReference type="ARBA" id="ARBA00022806"/>
    </source>
</evidence>
<dbReference type="SUPFAM" id="SSF52540">
    <property type="entry name" value="P-loop containing nucleoside triphosphate hydrolases"/>
    <property type="match status" value="1"/>
</dbReference>
<dbReference type="InterPro" id="IPR047187">
    <property type="entry name" value="SF1_C_Upf1"/>
</dbReference>
<evidence type="ECO:0000313" key="16">
    <source>
        <dbReference type="Proteomes" id="UP000306050"/>
    </source>
</evidence>
<comment type="subcellular location">
    <subcellularLocation>
        <location evidence="2">Cytoplasm</location>
    </subcellularLocation>
    <subcellularLocation>
        <location evidence="1">Nucleus</location>
    </subcellularLocation>
</comment>
<dbReference type="EMBL" id="SRRM01000021">
    <property type="protein sequence ID" value="TKY85090.1"/>
    <property type="molecule type" value="Genomic_DNA"/>
</dbReference>
<dbReference type="InterPro" id="IPR041677">
    <property type="entry name" value="DNA2/NAM7_AAA_11"/>
</dbReference>
<evidence type="ECO:0000259" key="13">
    <source>
        <dbReference type="Pfam" id="PF13087"/>
    </source>
</evidence>
<dbReference type="GO" id="GO:0005737">
    <property type="term" value="C:cytoplasm"/>
    <property type="evidence" value="ECO:0007669"/>
    <property type="project" value="UniProtKB-SubCell"/>
</dbReference>
<keyword evidence="9" id="KW-0067">ATP-binding</keyword>
<organism evidence="15 16">
    <name type="scientific">Sporisorium graminicola</name>
    <dbReference type="NCBI Taxonomy" id="280036"/>
    <lineage>
        <taxon>Eukaryota</taxon>
        <taxon>Fungi</taxon>
        <taxon>Dikarya</taxon>
        <taxon>Basidiomycota</taxon>
        <taxon>Ustilaginomycotina</taxon>
        <taxon>Ustilaginomycetes</taxon>
        <taxon>Ustilaginales</taxon>
        <taxon>Ustilaginaceae</taxon>
        <taxon>Sporisorium</taxon>
    </lineage>
</organism>
<dbReference type="GO" id="GO:0016787">
    <property type="term" value="F:hydrolase activity"/>
    <property type="evidence" value="ECO:0007669"/>
    <property type="project" value="UniProtKB-KW"/>
</dbReference>
<dbReference type="Pfam" id="PF21138">
    <property type="entry name" value="SMUBP-2_HCS1_1B"/>
    <property type="match status" value="1"/>
</dbReference>
<dbReference type="Pfam" id="PF13086">
    <property type="entry name" value="AAA_11"/>
    <property type="match status" value="1"/>
</dbReference>
<keyword evidence="8" id="KW-0347">Helicase</keyword>
<dbReference type="AlphaFoldDB" id="A0A4U7KLJ8"/>
<evidence type="ECO:0000256" key="10">
    <source>
        <dbReference type="ARBA" id="ARBA00023242"/>
    </source>
</evidence>
<dbReference type="CDD" id="cd18808">
    <property type="entry name" value="SF1_C_Upf1"/>
    <property type="match status" value="1"/>
</dbReference>
<name>A0A4U7KLJ8_9BASI</name>
<dbReference type="OrthoDB" id="6730379at2759"/>
<keyword evidence="5" id="KW-0963">Cytoplasm</keyword>
<sequence>MLSTLRTPEPPSQELLLRWFKAQSQLLAEERKEEQAQSKLLLSKTAPKLLERHGLALLGLGVASIRIGVGAKVLVELERPTAHHASPKFPPHTFRTGDLAAILDNGAEPQATTESGVIQGVVYKVNDARIVLAISDGKRPAGVKGQTQDGQNKRDARSGDSSKVSGSDLDLPERIRIVKVANESTYDRMEVTLDKLAKALGVPLAASLTSNADSSAEEAETAASSSSASANATSLMRSLFGLAQPTWHTTDLPLPPFNQNLNDTQLNAIRYALSADHFSLIHGPPGTGKTTAIVELIMQIVASNSGAAEEGVPVRVLVCGASNLAVDNILERLVGVPEHRDVFKKKGVGITRIGHPARVVANLQSSTLDAQCTQSAEAQLVKDISKEIESIMAELKPTAAPAGNKSTKGKPKVRGSDRKKRWEEVRELRKELRRRDRKVTSSVLDRAQVVLATCHTAGGKQLAYRQYDWIIIDEACQALEVACWIPILKAREGAKLVLAGDHLQLPPTVKSTVIAPRKTIRKRKDAGSKDNSSTTTKSSITDVKSNDFSGAARQTEAEVKAEGDDGDEGSGDAEADDAELAEKFASVSLQTNVPTRLRLPRSLETTLFSRALGMYGPGIKSLLSIQYRMNTDIMAFPNTELYEGKLSAHTSCADIRLSDLPNLSLHSSATAADEDEQELLAPVVFYDTSGCEFYETTPAPEETVLLADSKSNPHEVELVVKHLEDLFARGVHASQVTVLAPYSAQVALLHSTIRSHRFIAPFTGTSTSSSGKKNTDTETVINADEIELGTVDSMQGREKDVVVLSLVRSNAEQQVGFLAQKKRLNVAITRAKRQLVVIGDAETIAGAKDLPDRFLPNYMEWLDAHAVVHPVVATL</sequence>
<dbReference type="InterPro" id="IPR050534">
    <property type="entry name" value="Coronavir_polyprotein_1ab"/>
</dbReference>
<dbReference type="InterPro" id="IPR048761">
    <property type="entry name" value="SMUBP-2_HCS1_1B"/>
</dbReference>
<feature type="region of interest" description="Disordered" evidence="11">
    <location>
        <begin position="514"/>
        <end position="575"/>
    </location>
</feature>
<dbReference type="GO" id="GO:0005634">
    <property type="term" value="C:nucleus"/>
    <property type="evidence" value="ECO:0007669"/>
    <property type="project" value="UniProtKB-SubCell"/>
</dbReference>
<dbReference type="Gene3D" id="2.40.30.270">
    <property type="match status" value="1"/>
</dbReference>
<evidence type="ECO:0000256" key="4">
    <source>
        <dbReference type="ARBA" id="ARBA00012551"/>
    </source>
</evidence>
<accession>A0A4U7KLJ8</accession>
<dbReference type="EC" id="3.6.4.12" evidence="4"/>
<feature type="region of interest" description="Disordered" evidence="11">
    <location>
        <begin position="398"/>
        <end position="420"/>
    </location>
</feature>
<gene>
    <name evidence="15" type="ORF">EX895_006170</name>
</gene>
<comment type="caution">
    <text evidence="15">The sequence shown here is derived from an EMBL/GenBank/DDBJ whole genome shotgun (WGS) entry which is preliminary data.</text>
</comment>
<keyword evidence="16" id="KW-1185">Reference proteome</keyword>
<dbReference type="PANTHER" id="PTHR43788:SF8">
    <property type="entry name" value="DNA-BINDING PROTEIN SMUBP-2"/>
    <property type="match status" value="1"/>
</dbReference>
<dbReference type="Proteomes" id="UP000306050">
    <property type="component" value="Chromosome SGRAM_8"/>
</dbReference>
<evidence type="ECO:0000259" key="12">
    <source>
        <dbReference type="Pfam" id="PF13086"/>
    </source>
</evidence>
<evidence type="ECO:0000256" key="5">
    <source>
        <dbReference type="ARBA" id="ARBA00022490"/>
    </source>
</evidence>
<feature type="domain" description="DNA2/NAM7 helicase helicase" evidence="12">
    <location>
        <begin position="260"/>
        <end position="511"/>
    </location>
</feature>
<dbReference type="InterPro" id="IPR027417">
    <property type="entry name" value="P-loop_NTPase"/>
</dbReference>
<evidence type="ECO:0000256" key="6">
    <source>
        <dbReference type="ARBA" id="ARBA00022741"/>
    </source>
</evidence>
<dbReference type="RefSeq" id="XP_029737075.1">
    <property type="nucleotide sequence ID" value="XM_029886762.1"/>
</dbReference>
<comment type="similarity">
    <text evidence="3">Belongs to the DNA2/NAM7 helicase family.</text>
</comment>
<dbReference type="GO" id="GO:0005524">
    <property type="term" value="F:ATP binding"/>
    <property type="evidence" value="ECO:0007669"/>
    <property type="project" value="UniProtKB-KW"/>
</dbReference>
<feature type="domain" description="Helicase SMUBP-2/HCS1 1B" evidence="14">
    <location>
        <begin position="25"/>
        <end position="137"/>
    </location>
</feature>